<proteinExistence type="inferred from homology"/>
<comment type="subcellular location">
    <subcellularLocation>
        <location evidence="1">Cytoplasm</location>
    </subcellularLocation>
</comment>
<evidence type="ECO:0000256" key="2">
    <source>
        <dbReference type="ARBA" id="ARBA00008332"/>
    </source>
</evidence>
<dbReference type="Proteomes" id="UP000653305">
    <property type="component" value="Unassembled WGS sequence"/>
</dbReference>
<keyword evidence="6" id="KW-0812">Transmembrane</keyword>
<keyword evidence="6" id="KW-0472">Membrane</keyword>
<comment type="caution">
    <text evidence="7">The sequence shown here is derived from an EMBL/GenBank/DDBJ whole genome shotgun (WGS) entry which is preliminary data.</text>
</comment>
<keyword evidence="4" id="KW-0597">Phosphoprotein</keyword>
<dbReference type="InterPro" id="IPR019376">
    <property type="entry name" value="Myeloid_leukemia_factor"/>
</dbReference>
<gene>
    <name evidence="7" type="ORF">PHJA_001645200</name>
</gene>
<evidence type="ECO:0000256" key="5">
    <source>
        <dbReference type="SAM" id="MobiDB-lite"/>
    </source>
</evidence>
<name>A0A830CDA3_9LAMI</name>
<keyword evidence="3" id="KW-0963">Cytoplasm</keyword>
<sequence>MGSFFGGKDPFDHLFSTQPFGGLFGGKGPFDDFTGAFDNPFFNSPFDNHSGSRKQITIEELSPENDGGHNALQSNVPSKEVSVESSNDYPTGTQSFSFQRTAYGGLDGCSLAKIFQNMMWDAANLKISNANVLELGHSVTTKQFSNGKVNSMQTLHNLQEDELTGFQENWKMNADKVLPGWNDGFNLLENAGVNSNAWGDFFGRTGLGLYLENLGNNGAQWDGESQVHLLVVLVDRFLGIDPGAVHVTFLDRLFDLQFLRFLLLVALSGLAVSLQAHELNKKQNIEIELNRKDGFGERARWVFKEKGEIAEENRGEKMNNIEENVVGVGVYVSGTTKELDQASRLKKRRTSDLKLAAKVFDVLSPPFYALYFVVGGFLGPYFVYRMFAFYLSGLMIL</sequence>
<protein>
    <submittedName>
        <fullName evidence="7">Uncharacterized protein</fullName>
    </submittedName>
</protein>
<keyword evidence="6" id="KW-1133">Transmembrane helix</keyword>
<keyword evidence="8" id="KW-1185">Reference proteome</keyword>
<reference evidence="7" key="1">
    <citation type="submission" date="2020-07" db="EMBL/GenBank/DDBJ databases">
        <title>Ethylene signaling mediates host invasion by parasitic plants.</title>
        <authorList>
            <person name="Yoshida S."/>
        </authorList>
    </citation>
    <scope>NUCLEOTIDE SEQUENCE</scope>
    <source>
        <strain evidence="7">Okayama</strain>
    </source>
</reference>
<accession>A0A830CDA3</accession>
<evidence type="ECO:0000313" key="7">
    <source>
        <dbReference type="EMBL" id="GFP95008.1"/>
    </source>
</evidence>
<feature type="region of interest" description="Disordered" evidence="5">
    <location>
        <begin position="62"/>
        <end position="87"/>
    </location>
</feature>
<evidence type="ECO:0000256" key="6">
    <source>
        <dbReference type="SAM" id="Phobius"/>
    </source>
</evidence>
<dbReference type="AlphaFoldDB" id="A0A830CDA3"/>
<feature type="compositionally biased region" description="Polar residues" evidence="5">
    <location>
        <begin position="71"/>
        <end position="87"/>
    </location>
</feature>
<feature type="transmembrane region" description="Helical" evidence="6">
    <location>
        <begin position="258"/>
        <end position="276"/>
    </location>
</feature>
<evidence type="ECO:0000313" key="8">
    <source>
        <dbReference type="Proteomes" id="UP000653305"/>
    </source>
</evidence>
<evidence type="ECO:0000256" key="1">
    <source>
        <dbReference type="ARBA" id="ARBA00004496"/>
    </source>
</evidence>
<evidence type="ECO:0000256" key="4">
    <source>
        <dbReference type="ARBA" id="ARBA00022553"/>
    </source>
</evidence>
<organism evidence="7 8">
    <name type="scientific">Phtheirospermum japonicum</name>
    <dbReference type="NCBI Taxonomy" id="374723"/>
    <lineage>
        <taxon>Eukaryota</taxon>
        <taxon>Viridiplantae</taxon>
        <taxon>Streptophyta</taxon>
        <taxon>Embryophyta</taxon>
        <taxon>Tracheophyta</taxon>
        <taxon>Spermatophyta</taxon>
        <taxon>Magnoliopsida</taxon>
        <taxon>eudicotyledons</taxon>
        <taxon>Gunneridae</taxon>
        <taxon>Pentapetalae</taxon>
        <taxon>asterids</taxon>
        <taxon>lamiids</taxon>
        <taxon>Lamiales</taxon>
        <taxon>Orobanchaceae</taxon>
        <taxon>Orobanchaceae incertae sedis</taxon>
        <taxon>Phtheirospermum</taxon>
    </lineage>
</organism>
<dbReference type="EMBL" id="BMAC01000372">
    <property type="protein sequence ID" value="GFP95008.1"/>
    <property type="molecule type" value="Genomic_DNA"/>
</dbReference>
<dbReference type="PANTHER" id="PTHR13105">
    <property type="entry name" value="MYELOID LEUKEMIA FACTOR"/>
    <property type="match status" value="1"/>
</dbReference>
<evidence type="ECO:0000256" key="3">
    <source>
        <dbReference type="ARBA" id="ARBA00022490"/>
    </source>
</evidence>
<dbReference type="OrthoDB" id="8707547at2759"/>
<comment type="similarity">
    <text evidence="2">Belongs to the MLF family.</text>
</comment>
<feature type="transmembrane region" description="Helical" evidence="6">
    <location>
        <begin position="368"/>
        <end position="391"/>
    </location>
</feature>
<dbReference type="GO" id="GO:0005737">
    <property type="term" value="C:cytoplasm"/>
    <property type="evidence" value="ECO:0007669"/>
    <property type="project" value="UniProtKB-SubCell"/>
</dbReference>